<dbReference type="Pfam" id="PF14905">
    <property type="entry name" value="OMP_b-brl_3"/>
    <property type="match status" value="1"/>
</dbReference>
<feature type="domain" description="Outer membrane protein beta-barrel" evidence="9">
    <location>
        <begin position="373"/>
        <end position="802"/>
    </location>
</feature>
<dbReference type="Pfam" id="PF13620">
    <property type="entry name" value="CarboxypepD_reg"/>
    <property type="match status" value="1"/>
</dbReference>
<dbReference type="Gene3D" id="2.40.170.20">
    <property type="entry name" value="TonB-dependent receptor, beta-barrel domain"/>
    <property type="match status" value="1"/>
</dbReference>
<gene>
    <name evidence="10" type="ORF">E0486_04120</name>
</gene>
<keyword evidence="10" id="KW-0675">Receptor</keyword>
<dbReference type="InterPro" id="IPR037066">
    <property type="entry name" value="Plug_dom_sf"/>
</dbReference>
<feature type="domain" description="TonB-dependent receptor plug" evidence="8">
    <location>
        <begin position="146"/>
        <end position="215"/>
    </location>
</feature>
<evidence type="ECO:0000259" key="8">
    <source>
        <dbReference type="Pfam" id="PF07715"/>
    </source>
</evidence>
<dbReference type="PANTHER" id="PTHR30069:SF29">
    <property type="entry name" value="HEMOGLOBIN AND HEMOGLOBIN-HAPTOGLOBIN-BINDING PROTEIN 1-RELATED"/>
    <property type="match status" value="1"/>
</dbReference>
<dbReference type="InterPro" id="IPR039426">
    <property type="entry name" value="TonB-dep_rcpt-like"/>
</dbReference>
<dbReference type="GO" id="GO:0015344">
    <property type="term" value="F:siderophore uptake transmembrane transporter activity"/>
    <property type="evidence" value="ECO:0007669"/>
    <property type="project" value="TreeGrafter"/>
</dbReference>
<name>A0A4R4E4U9_9BACT</name>
<evidence type="ECO:0000256" key="1">
    <source>
        <dbReference type="ARBA" id="ARBA00004571"/>
    </source>
</evidence>
<evidence type="ECO:0000313" key="11">
    <source>
        <dbReference type="Proteomes" id="UP000295164"/>
    </source>
</evidence>
<dbReference type="AlphaFoldDB" id="A0A4R4E4U9"/>
<comment type="caution">
    <text evidence="10">The sequence shown here is derived from an EMBL/GenBank/DDBJ whole genome shotgun (WGS) entry which is preliminary data.</text>
</comment>
<evidence type="ECO:0000256" key="7">
    <source>
        <dbReference type="ARBA" id="ARBA00023237"/>
    </source>
</evidence>
<dbReference type="Pfam" id="PF07715">
    <property type="entry name" value="Plug"/>
    <property type="match status" value="1"/>
</dbReference>
<sequence length="830" mass="91459">MANGRFYGRVVDASNKGVEAASVVLVTMRMDSVTKQRKEAVVGGQLTAANGDFSIENVPVFGQYTLRVTGIGYKKLEQRVQFERPQGSNDPNAFINAIDKDLGNIKLQVDQQELANVTVTAQRPQLTLGIDRKVFNVDRNITSAGGTAVDVMRNVPSVAVDVDGNVTLRNNAPQIFVDGRPTNLTLEQIPADAIESIEIITNPSAKFDASGGTAGILNIVLKKNKRVGYAGNVRASVDSRGRFGGGADINVRQNKVNVFASANVNQRKSIASGETERSTTGAGFQSLLSQQDSSTMRGAFGFGRAGLDYFLNNRNTISASISGARGGMDPETETRINTILRKAGQADTVLSTPRFTEGVNRFRNMGAQLSFKHNFPKAGHEWTADVNYNKGHNENESVINSQNIRLSPDYQNLGAYTQVQNISGSNQTVVFQTDYANPLTATSKIEAGARVQVRDIVSDIAYTLSGKTTGTYYTNQERIFAAYGTYSGKVKSFGYQLGLRAESSTNEGVLNRKQSFRTEFPVSLFPSLFLSQKLTDFSDLQLNYSRRINRPNFFQLFPYTDYSDSLNISRGNPALVPEFTNSLELSFAHTFKNRDNIIASAYFKNTNDLITRFQQIEPDTFLKRDVYVNTFINANRSWVSGLELVSRNKVTKWWDLTTNLNLFTSKIEVVNQPSQDPFVSYFAKVNNQFKLPKNFSLQLSGDYTSKIISAPGGSNGGGGGRGGFGGMMGGGGSAAQGYIRPNFGVDAALRFEFLKERKASLSLNVNDILRTRKYDAHTESIGFVQDVLRRRDPQVFRLNFNYRFGKMDATLFKRKNTRQEDAGVDTGVGM</sequence>
<evidence type="ECO:0000256" key="2">
    <source>
        <dbReference type="ARBA" id="ARBA00022448"/>
    </source>
</evidence>
<dbReference type="InterPro" id="IPR041700">
    <property type="entry name" value="OMP_b-brl_3"/>
</dbReference>
<keyword evidence="3" id="KW-1134">Transmembrane beta strand</keyword>
<dbReference type="Gene3D" id="2.170.130.10">
    <property type="entry name" value="TonB-dependent receptor, plug domain"/>
    <property type="match status" value="1"/>
</dbReference>
<keyword evidence="4" id="KW-0812">Transmembrane</keyword>
<dbReference type="InterPro" id="IPR036942">
    <property type="entry name" value="Beta-barrel_TonB_sf"/>
</dbReference>
<keyword evidence="2" id="KW-0813">Transport</keyword>
<keyword evidence="5" id="KW-0732">Signal</keyword>
<dbReference type="OrthoDB" id="905812at2"/>
<dbReference type="Gene3D" id="2.60.40.1120">
    <property type="entry name" value="Carboxypeptidase-like, regulatory domain"/>
    <property type="match status" value="1"/>
</dbReference>
<dbReference type="SUPFAM" id="SSF49464">
    <property type="entry name" value="Carboxypeptidase regulatory domain-like"/>
    <property type="match status" value="1"/>
</dbReference>
<dbReference type="SUPFAM" id="SSF56935">
    <property type="entry name" value="Porins"/>
    <property type="match status" value="1"/>
</dbReference>
<evidence type="ECO:0000256" key="6">
    <source>
        <dbReference type="ARBA" id="ARBA00023136"/>
    </source>
</evidence>
<dbReference type="GO" id="GO:0009279">
    <property type="term" value="C:cell outer membrane"/>
    <property type="evidence" value="ECO:0007669"/>
    <property type="project" value="UniProtKB-SubCell"/>
</dbReference>
<dbReference type="InterPro" id="IPR008969">
    <property type="entry name" value="CarboxyPept-like_regulatory"/>
</dbReference>
<dbReference type="Proteomes" id="UP000295164">
    <property type="component" value="Unassembled WGS sequence"/>
</dbReference>
<proteinExistence type="predicted"/>
<evidence type="ECO:0000256" key="5">
    <source>
        <dbReference type="ARBA" id="ARBA00022729"/>
    </source>
</evidence>
<dbReference type="InterPro" id="IPR012910">
    <property type="entry name" value="Plug_dom"/>
</dbReference>
<keyword evidence="11" id="KW-1185">Reference proteome</keyword>
<evidence type="ECO:0000256" key="3">
    <source>
        <dbReference type="ARBA" id="ARBA00022452"/>
    </source>
</evidence>
<comment type="subcellular location">
    <subcellularLocation>
        <location evidence="1">Cell outer membrane</location>
        <topology evidence="1">Multi-pass membrane protein</topology>
    </subcellularLocation>
</comment>
<evidence type="ECO:0000259" key="9">
    <source>
        <dbReference type="Pfam" id="PF14905"/>
    </source>
</evidence>
<dbReference type="EMBL" id="SKFH01000004">
    <property type="protein sequence ID" value="TCZ73997.1"/>
    <property type="molecule type" value="Genomic_DNA"/>
</dbReference>
<evidence type="ECO:0000313" key="10">
    <source>
        <dbReference type="EMBL" id="TCZ73997.1"/>
    </source>
</evidence>
<reference evidence="10 11" key="1">
    <citation type="submission" date="2019-03" db="EMBL/GenBank/DDBJ databases">
        <authorList>
            <person name="Kim M.K.M."/>
        </authorList>
    </citation>
    <scope>NUCLEOTIDE SEQUENCE [LARGE SCALE GENOMIC DNA]</scope>
    <source>
        <strain evidence="10 11">17J68-15</strain>
    </source>
</reference>
<protein>
    <submittedName>
        <fullName evidence="10">TonB-dependent receptor</fullName>
    </submittedName>
</protein>
<dbReference type="PANTHER" id="PTHR30069">
    <property type="entry name" value="TONB-DEPENDENT OUTER MEMBRANE RECEPTOR"/>
    <property type="match status" value="1"/>
</dbReference>
<evidence type="ECO:0000256" key="4">
    <source>
        <dbReference type="ARBA" id="ARBA00022692"/>
    </source>
</evidence>
<dbReference type="GO" id="GO:0044718">
    <property type="term" value="P:siderophore transmembrane transport"/>
    <property type="evidence" value="ECO:0007669"/>
    <property type="project" value="TreeGrafter"/>
</dbReference>
<accession>A0A4R4E4U9</accession>
<keyword evidence="7" id="KW-0998">Cell outer membrane</keyword>
<organism evidence="10 11">
    <name type="scientific">Flaviaesturariibacter aridisoli</name>
    <dbReference type="NCBI Taxonomy" id="2545761"/>
    <lineage>
        <taxon>Bacteria</taxon>
        <taxon>Pseudomonadati</taxon>
        <taxon>Bacteroidota</taxon>
        <taxon>Chitinophagia</taxon>
        <taxon>Chitinophagales</taxon>
        <taxon>Chitinophagaceae</taxon>
        <taxon>Flaviaestuariibacter</taxon>
    </lineage>
</organism>
<keyword evidence="6" id="KW-0472">Membrane</keyword>